<feature type="transmembrane region" description="Helical" evidence="6">
    <location>
        <begin position="68"/>
        <end position="88"/>
    </location>
</feature>
<dbReference type="OMA" id="TYWVISF"/>
<evidence type="ECO:0000256" key="4">
    <source>
        <dbReference type="ARBA" id="ARBA00023136"/>
    </source>
</evidence>
<keyword evidence="8" id="KW-1185">Reference proteome</keyword>
<comment type="subcellular location">
    <subcellularLocation>
        <location evidence="1">Membrane</location>
        <topology evidence="1">Multi-pass membrane protein</topology>
    </subcellularLocation>
</comment>
<feature type="transmembrane region" description="Helical" evidence="6">
    <location>
        <begin position="232"/>
        <end position="249"/>
    </location>
</feature>
<dbReference type="PANTHER" id="PTHR11785:SF512">
    <property type="entry name" value="SOBREMESA, ISOFORM B"/>
    <property type="match status" value="1"/>
</dbReference>
<dbReference type="RefSeq" id="XP_014570344.1">
    <property type="nucleotide sequence ID" value="XM_014714858.1"/>
</dbReference>
<reference evidence="7 8" key="1">
    <citation type="journal article" date="2011" name="J. Gen. Appl. Microbiol.">
        <title>Draft genome sequencing of the enigmatic basidiomycete Mixia osmundae.</title>
        <authorList>
            <person name="Nishida H."/>
            <person name="Nagatsuka Y."/>
            <person name="Sugiyama J."/>
        </authorList>
    </citation>
    <scope>NUCLEOTIDE SEQUENCE [LARGE SCALE GENOMIC DNA]</scope>
    <source>
        <strain evidence="8">CBS 9802 / IAM 14324 / JCM 22182 / KY 12970</strain>
    </source>
</reference>
<feature type="transmembrane region" description="Helical" evidence="6">
    <location>
        <begin position="100"/>
        <end position="125"/>
    </location>
</feature>
<sequence length="558" mass="60018">MQDSFADGRADPEQDDGDGDESAAQQRPGRLRSATLSSLSFDFASNLLPLPLSEDETNNRRTVPERPLGLVNGIALVVGLQIGSGIFSTPGTITADTGSVGASLLVWLGSGLLAWTGAASFAELGSAIPLNGGAQAYLNYSFGSVMSFEFSWTAIMALKPGSAAIIAIIFGEYVCRIIFNTAVTVEGDILQDVPVLAIKGVAIASVAGVSLLNALSTHIGTRAQIVLTSSKLLALVAIAVMGFVQLGLGRQSPSLQQDIFRGSSHSPGKYALALYSSLWSYDGWDQTNYIAGEMEDTARDLPRVIHISMSTVISLFLVANICYFIVLPQDIVAHSNTVALDFGRALFGPVGGLAFAAIVAVSCFGALNSSLYTSARLIYAAGKEGYLPKYFARLHPKRETPVNSIILQSALTVVMILIGNFRSLVSFYGVCSWFWYLATVTGLLYLRVREPELQRPYRTWLPTPIIFSIVAIFLMIMPCFSAPLEALAAFGFIALGLPVYYLTKGAERSSFSYSSLVTPFASKAPQEDTSLRDERLEMRSGLNVERMPLSRISEATEE</sequence>
<evidence type="ECO:0000256" key="3">
    <source>
        <dbReference type="ARBA" id="ARBA00022989"/>
    </source>
</evidence>
<dbReference type="InterPro" id="IPR002293">
    <property type="entry name" value="AA/rel_permease1"/>
</dbReference>
<evidence type="ECO:0000256" key="6">
    <source>
        <dbReference type="SAM" id="Phobius"/>
    </source>
</evidence>
<dbReference type="OrthoDB" id="5982228at2759"/>
<feature type="transmembrane region" description="Helical" evidence="6">
    <location>
        <begin position="195"/>
        <end position="212"/>
    </location>
</feature>
<feature type="transmembrane region" description="Helical" evidence="6">
    <location>
        <begin position="304"/>
        <end position="326"/>
    </location>
</feature>
<dbReference type="Proteomes" id="UP000009131">
    <property type="component" value="Unassembled WGS sequence"/>
</dbReference>
<dbReference type="Gene3D" id="1.20.1740.10">
    <property type="entry name" value="Amino acid/polyamine transporter I"/>
    <property type="match status" value="1"/>
</dbReference>
<dbReference type="HOGENOM" id="CLU_007946_3_6_1"/>
<dbReference type="eggNOG" id="KOG1287">
    <property type="taxonomic scope" value="Eukaryota"/>
</dbReference>
<keyword evidence="4 6" id="KW-0472">Membrane</keyword>
<feature type="transmembrane region" description="Helical" evidence="6">
    <location>
        <begin position="486"/>
        <end position="503"/>
    </location>
</feature>
<evidence type="ECO:0000313" key="7">
    <source>
        <dbReference type="EMBL" id="GAA93618.1"/>
    </source>
</evidence>
<dbReference type="Pfam" id="PF13520">
    <property type="entry name" value="AA_permease_2"/>
    <property type="match status" value="1"/>
</dbReference>
<feature type="transmembrane region" description="Helical" evidence="6">
    <location>
        <begin position="427"/>
        <end position="448"/>
    </location>
</feature>
<proteinExistence type="predicted"/>
<gene>
    <name evidence="7" type="primary">Mo00262</name>
    <name evidence="7" type="ORF">E5Q_00262</name>
</gene>
<feature type="transmembrane region" description="Helical" evidence="6">
    <location>
        <begin position="164"/>
        <end position="183"/>
    </location>
</feature>
<evidence type="ECO:0000256" key="1">
    <source>
        <dbReference type="ARBA" id="ARBA00004141"/>
    </source>
</evidence>
<dbReference type="GO" id="GO:0016020">
    <property type="term" value="C:membrane"/>
    <property type="evidence" value="ECO:0007669"/>
    <property type="project" value="UniProtKB-SubCell"/>
</dbReference>
<dbReference type="InterPro" id="IPR050598">
    <property type="entry name" value="AminoAcid_Transporter"/>
</dbReference>
<feature type="region of interest" description="Disordered" evidence="5">
    <location>
        <begin position="1"/>
        <end position="31"/>
    </location>
</feature>
<feature type="transmembrane region" description="Helical" evidence="6">
    <location>
        <begin position="460"/>
        <end position="480"/>
    </location>
</feature>
<evidence type="ECO:0000313" key="8">
    <source>
        <dbReference type="Proteomes" id="UP000009131"/>
    </source>
</evidence>
<keyword evidence="2 6" id="KW-0812">Transmembrane</keyword>
<dbReference type="PANTHER" id="PTHR11785">
    <property type="entry name" value="AMINO ACID TRANSPORTER"/>
    <property type="match status" value="1"/>
</dbReference>
<dbReference type="STRING" id="764103.G7DSR0"/>
<protein>
    <recommendedName>
        <fullName evidence="9">Amino acid permease/ SLC12A domain-containing protein</fullName>
    </recommendedName>
</protein>
<evidence type="ECO:0008006" key="9">
    <source>
        <dbReference type="Google" id="ProtNLM"/>
    </source>
</evidence>
<dbReference type="GO" id="GO:0015179">
    <property type="term" value="F:L-amino acid transmembrane transporter activity"/>
    <property type="evidence" value="ECO:0007669"/>
    <property type="project" value="TreeGrafter"/>
</dbReference>
<feature type="compositionally biased region" description="Basic and acidic residues" evidence="5">
    <location>
        <begin position="1"/>
        <end position="12"/>
    </location>
</feature>
<keyword evidence="3 6" id="KW-1133">Transmembrane helix</keyword>
<feature type="transmembrane region" description="Helical" evidence="6">
    <location>
        <begin position="137"/>
        <end position="158"/>
    </location>
</feature>
<dbReference type="AlphaFoldDB" id="G7DSR0"/>
<dbReference type="InParanoid" id="G7DSR0"/>
<reference evidence="7 8" key="2">
    <citation type="journal article" date="2012" name="Open Biol.">
        <title>Characteristics of nucleosomes and linker DNA regions on the genome of the basidiomycete Mixia osmundae revealed by mono- and dinucleosome mapping.</title>
        <authorList>
            <person name="Nishida H."/>
            <person name="Kondo S."/>
            <person name="Matsumoto T."/>
            <person name="Suzuki Y."/>
            <person name="Yoshikawa H."/>
            <person name="Taylor T.D."/>
            <person name="Sugiyama J."/>
        </authorList>
    </citation>
    <scope>NUCLEOTIDE SEQUENCE [LARGE SCALE GENOMIC DNA]</scope>
    <source>
        <strain evidence="8">CBS 9802 / IAM 14324 / JCM 22182 / KY 12970</strain>
    </source>
</reference>
<feature type="transmembrane region" description="Helical" evidence="6">
    <location>
        <begin position="402"/>
        <end position="421"/>
    </location>
</feature>
<name>G7DSR0_MIXOS</name>
<evidence type="ECO:0000256" key="5">
    <source>
        <dbReference type="SAM" id="MobiDB-lite"/>
    </source>
</evidence>
<comment type="caution">
    <text evidence="7">The sequence shown here is derived from an EMBL/GenBank/DDBJ whole genome shotgun (WGS) entry which is preliminary data.</text>
</comment>
<feature type="transmembrane region" description="Helical" evidence="6">
    <location>
        <begin position="346"/>
        <end position="367"/>
    </location>
</feature>
<evidence type="ECO:0000256" key="2">
    <source>
        <dbReference type="ARBA" id="ARBA00022692"/>
    </source>
</evidence>
<accession>G7DSR0</accession>
<dbReference type="EMBL" id="BABT02000008">
    <property type="protein sequence ID" value="GAA93618.1"/>
    <property type="molecule type" value="Genomic_DNA"/>
</dbReference>
<organism evidence="7 8">
    <name type="scientific">Mixia osmundae (strain CBS 9802 / IAM 14324 / JCM 22182 / KY 12970)</name>
    <dbReference type="NCBI Taxonomy" id="764103"/>
    <lineage>
        <taxon>Eukaryota</taxon>
        <taxon>Fungi</taxon>
        <taxon>Dikarya</taxon>
        <taxon>Basidiomycota</taxon>
        <taxon>Pucciniomycotina</taxon>
        <taxon>Mixiomycetes</taxon>
        <taxon>Mixiales</taxon>
        <taxon>Mixiaceae</taxon>
        <taxon>Mixia</taxon>
    </lineage>
</organism>
<dbReference type="FunFam" id="1.20.1740.10:FF:000042">
    <property type="entry name" value="Similar to amino acid transporter"/>
    <property type="match status" value="1"/>
</dbReference>